<dbReference type="Proteomes" id="UP000010420">
    <property type="component" value="Unassembled WGS sequence"/>
</dbReference>
<sequence length="296" mass="33972">MKDEKTINVTSRNAIEINDYSIENKNHIYKYTAENLKYDIEEANNNAEKIKDGPNIDKIEESLVEYLNEYDDKIGLVFYDINSERVIKINENEEFVGASTYKVFMNIAAYETIKSGYGSLDDVIYYSDVYYEGGTGILQSENFSCLDVQTLLDYSIIYSDNIATNMVTGYLGGMYTVLYTVGEILDESICVSDNIITPNQMFAALKFIYDNKGEEYYSHMIETMEKTIFHERIDKDLPQEIVAHKIGTYGMYIHDVGIVFVKDNPYILVVYTCGIDNADEVISNISNIIYNEYDKL</sequence>
<dbReference type="Gene3D" id="3.40.710.10">
    <property type="entry name" value="DD-peptidase/beta-lactamase superfamily"/>
    <property type="match status" value="1"/>
</dbReference>
<dbReference type="HOGENOM" id="CLU_031960_4_1_9"/>
<evidence type="ECO:0000313" key="2">
    <source>
        <dbReference type="EMBL" id="EKY25123.1"/>
    </source>
</evidence>
<name>L1QAX5_9CLOT</name>
<organism evidence="2 3">
    <name type="scientific">Clostridium celatum DSM 1785</name>
    <dbReference type="NCBI Taxonomy" id="545697"/>
    <lineage>
        <taxon>Bacteria</taxon>
        <taxon>Bacillati</taxon>
        <taxon>Bacillota</taxon>
        <taxon>Clostridia</taxon>
        <taxon>Eubacteriales</taxon>
        <taxon>Clostridiaceae</taxon>
        <taxon>Clostridium</taxon>
    </lineage>
</organism>
<protein>
    <recommendedName>
        <fullName evidence="1">Beta-lactamase class A catalytic domain-containing protein</fullName>
    </recommendedName>
</protein>
<proteinExistence type="predicted"/>
<dbReference type="InterPro" id="IPR012338">
    <property type="entry name" value="Beta-lactam/transpept-like"/>
</dbReference>
<dbReference type="AlphaFoldDB" id="L1QAX5"/>
<dbReference type="PANTHER" id="PTHR35333:SF3">
    <property type="entry name" value="BETA-LACTAMASE-TYPE TRANSPEPTIDASE FOLD CONTAINING PROTEIN"/>
    <property type="match status" value="1"/>
</dbReference>
<dbReference type="GO" id="GO:0046677">
    <property type="term" value="P:response to antibiotic"/>
    <property type="evidence" value="ECO:0007669"/>
    <property type="project" value="InterPro"/>
</dbReference>
<gene>
    <name evidence="2" type="ORF">HMPREF0216_02591</name>
</gene>
<dbReference type="PANTHER" id="PTHR35333">
    <property type="entry name" value="BETA-LACTAMASE"/>
    <property type="match status" value="1"/>
</dbReference>
<comment type="caution">
    <text evidence="2">The sequence shown here is derived from an EMBL/GenBank/DDBJ whole genome shotgun (WGS) entry which is preliminary data.</text>
</comment>
<dbReference type="SUPFAM" id="SSF56601">
    <property type="entry name" value="beta-lactamase/transpeptidase-like"/>
    <property type="match status" value="1"/>
</dbReference>
<dbReference type="GO" id="GO:0008800">
    <property type="term" value="F:beta-lactamase activity"/>
    <property type="evidence" value="ECO:0007669"/>
    <property type="project" value="InterPro"/>
</dbReference>
<feature type="domain" description="Beta-lactamase class A catalytic" evidence="1">
    <location>
        <begin position="75"/>
        <end position="272"/>
    </location>
</feature>
<dbReference type="InterPro" id="IPR045155">
    <property type="entry name" value="Beta-lactam_cat"/>
</dbReference>
<accession>L1QAX5</accession>
<dbReference type="GO" id="GO:0030655">
    <property type="term" value="P:beta-lactam antibiotic catabolic process"/>
    <property type="evidence" value="ECO:0007669"/>
    <property type="project" value="InterPro"/>
</dbReference>
<dbReference type="eggNOG" id="COG2367">
    <property type="taxonomic scope" value="Bacteria"/>
</dbReference>
<evidence type="ECO:0000259" key="1">
    <source>
        <dbReference type="Pfam" id="PF13354"/>
    </source>
</evidence>
<dbReference type="InterPro" id="IPR000871">
    <property type="entry name" value="Beta-lactam_class-A"/>
</dbReference>
<keyword evidence="3" id="KW-1185">Reference proteome</keyword>
<dbReference type="STRING" id="545697.HMPREF0216_02591"/>
<dbReference type="Pfam" id="PF13354">
    <property type="entry name" value="Beta-lactamase2"/>
    <property type="match status" value="1"/>
</dbReference>
<dbReference type="PATRIC" id="fig|545697.3.peg.2550"/>
<reference evidence="2 3" key="1">
    <citation type="submission" date="2012-05" db="EMBL/GenBank/DDBJ databases">
        <authorList>
            <person name="Weinstock G."/>
            <person name="Sodergren E."/>
            <person name="Lobos E.A."/>
            <person name="Fulton L."/>
            <person name="Fulton R."/>
            <person name="Courtney L."/>
            <person name="Fronick C."/>
            <person name="O'Laughlin M."/>
            <person name="Godfrey J."/>
            <person name="Wilson R.M."/>
            <person name="Miner T."/>
            <person name="Farmer C."/>
            <person name="Delehaunty K."/>
            <person name="Cordes M."/>
            <person name="Minx P."/>
            <person name="Tomlinson C."/>
            <person name="Chen J."/>
            <person name="Wollam A."/>
            <person name="Pepin K.H."/>
            <person name="Bhonagiri V."/>
            <person name="Zhang X."/>
            <person name="Suruliraj S."/>
            <person name="Warren W."/>
            <person name="Mitreva M."/>
            <person name="Mardis E.R."/>
            <person name="Wilson R.K."/>
        </authorList>
    </citation>
    <scope>NUCLEOTIDE SEQUENCE [LARGE SCALE GENOMIC DNA]</scope>
    <source>
        <strain evidence="2 3">DSM 1785</strain>
    </source>
</reference>
<evidence type="ECO:0000313" key="3">
    <source>
        <dbReference type="Proteomes" id="UP000010420"/>
    </source>
</evidence>
<dbReference type="EMBL" id="AMEZ01000075">
    <property type="protein sequence ID" value="EKY25123.1"/>
    <property type="molecule type" value="Genomic_DNA"/>
</dbReference>